<feature type="compositionally biased region" description="Low complexity" evidence="7">
    <location>
        <begin position="65"/>
        <end position="74"/>
    </location>
</feature>
<evidence type="ECO:0000256" key="1">
    <source>
        <dbReference type="ARBA" id="ARBA00004123"/>
    </source>
</evidence>
<proteinExistence type="predicted"/>
<dbReference type="GO" id="GO:0006351">
    <property type="term" value="P:DNA-templated transcription"/>
    <property type="evidence" value="ECO:0007669"/>
    <property type="project" value="InterPro"/>
</dbReference>
<keyword evidence="3" id="KW-0479">Metal-binding</keyword>
<dbReference type="GO" id="GO:0004499">
    <property type="term" value="F:N,N-dimethylaniline monooxygenase activity"/>
    <property type="evidence" value="ECO:0007669"/>
    <property type="project" value="InterPro"/>
</dbReference>
<comment type="subcellular location">
    <subcellularLocation>
        <location evidence="1">Nucleus</location>
    </subcellularLocation>
</comment>
<dbReference type="PRINTS" id="PR00419">
    <property type="entry name" value="ADXRDTASE"/>
</dbReference>
<gene>
    <name evidence="9" type="ORF">FA10DRAFT_280085</name>
</gene>
<dbReference type="InterPro" id="IPR050613">
    <property type="entry name" value="Sec_Metabolite_Reg"/>
</dbReference>
<evidence type="ECO:0000259" key="8">
    <source>
        <dbReference type="PROSITE" id="PS50048"/>
    </source>
</evidence>
<feature type="region of interest" description="Disordered" evidence="7">
    <location>
        <begin position="65"/>
        <end position="104"/>
    </location>
</feature>
<dbReference type="InterPro" id="IPR036291">
    <property type="entry name" value="NAD(P)-bd_dom_sf"/>
</dbReference>
<accession>A0A316YLH3</accession>
<evidence type="ECO:0000313" key="10">
    <source>
        <dbReference type="Proteomes" id="UP000245768"/>
    </source>
</evidence>
<dbReference type="InParanoid" id="A0A316YLH3"/>
<dbReference type="GO" id="GO:0003677">
    <property type="term" value="F:DNA binding"/>
    <property type="evidence" value="ECO:0007669"/>
    <property type="project" value="InterPro"/>
</dbReference>
<feature type="domain" description="Zn(2)-C6 fungal-type" evidence="8">
    <location>
        <begin position="13"/>
        <end position="42"/>
    </location>
</feature>
<dbReference type="GeneID" id="37045508"/>
<evidence type="ECO:0000256" key="7">
    <source>
        <dbReference type="SAM" id="MobiDB-lite"/>
    </source>
</evidence>
<dbReference type="CDD" id="cd12148">
    <property type="entry name" value="fungal_TF_MHR"/>
    <property type="match status" value="1"/>
</dbReference>
<evidence type="ECO:0000256" key="6">
    <source>
        <dbReference type="ARBA" id="ARBA00023242"/>
    </source>
</evidence>
<dbReference type="PROSITE" id="PS50048">
    <property type="entry name" value="ZN2_CY6_FUNGAL_2"/>
    <property type="match status" value="1"/>
</dbReference>
<keyword evidence="6" id="KW-0539">Nucleus</keyword>
<dbReference type="GO" id="GO:0050661">
    <property type="term" value="F:NADP binding"/>
    <property type="evidence" value="ECO:0007669"/>
    <property type="project" value="InterPro"/>
</dbReference>
<evidence type="ECO:0000313" key="9">
    <source>
        <dbReference type="EMBL" id="PWN88913.1"/>
    </source>
</evidence>
<dbReference type="SMART" id="SM00906">
    <property type="entry name" value="Fungal_trans"/>
    <property type="match status" value="1"/>
</dbReference>
<protein>
    <recommendedName>
        <fullName evidence="8">Zn(2)-C6 fungal-type domain-containing protein</fullName>
    </recommendedName>
</protein>
<feature type="compositionally biased region" description="Low complexity" evidence="7">
    <location>
        <begin position="206"/>
        <end position="225"/>
    </location>
</feature>
<dbReference type="RefSeq" id="XP_025376111.1">
    <property type="nucleotide sequence ID" value="XM_025523592.1"/>
</dbReference>
<dbReference type="InterPro" id="IPR036188">
    <property type="entry name" value="FAD/NAD-bd_sf"/>
</dbReference>
<dbReference type="Pfam" id="PF04082">
    <property type="entry name" value="Fungal_trans"/>
    <property type="match status" value="1"/>
</dbReference>
<keyword evidence="10" id="KW-1185">Reference proteome</keyword>
<evidence type="ECO:0000256" key="5">
    <source>
        <dbReference type="ARBA" id="ARBA00023002"/>
    </source>
</evidence>
<feature type="compositionally biased region" description="Low complexity" evidence="7">
    <location>
        <begin position="87"/>
        <end position="99"/>
    </location>
</feature>
<sequence length="1306" mass="143828">MAQAGVQVERHLSCPSCKRRKIKCDRKHPCSQCVVRGEEAQCQELVRYNALSLASPLDSLAAAATASSSSKRASTGPTGPTTEDRNAASSSTGTDAGASMSPSSTRLLDRMLQLEARVSRLEGGGAGPSSSSADGPKVPHSKGLAAQAEEGERHDPEAYLMVEDVAMGGRREKRARLAMDAFPSSTSSSLRSSPVPRPLPHNHTVKTPTLAPTPTAASTATLTRTKLARDRKRARKGTGASKKPRKVDDIDRILALMPDAATTRILIDFYFQDLDWILKILDEETYRAEIEAFLEGHRPASTLDAGLLACHLVILCLGFHLCSREKLVALGYTAPMATQQAATLFEASRHVLLHECRFLSGGPARVDDVACVAIMSLYQYDEVGEGQGDAAWVLLGAAIKNAQILGLADVDGKGKGAAKPIAHPYRQRARRLWWFLVWLDWSHATGHGSKYACHPEQMSTNYPIDTMSLNGEDDVAPPNLYTPNGFSIQRIRLVELYREAVDLHNKQGGTLSLESTWAHDSLDEKLKNIVKTMPSHFMAPQNGNFISRQHAFESFMLRLNVQNRFLRLHRPFQLVGSGKTKGQGGELTPSQRRCYESASAIVDLLQEASESQVASLLRMWIVSLYALGAALSLFVALCQRDSMETRQRLEVLLNLFEANKEGSQTCNNAYRLLRALRAVELSHRRVNKADEIFGKVVARFLKEGEESRDEESEDDDDENDDEGAHEDGAGAHNGAEAFAGAEEGKPDHQQLHQHLLSPHNQHPYSFSSPHHQLQQHQDFAPIHVPDVFSLDFDALQSMGLVVGDGQMTKDIMRVVIVGCGFSGITTAKTLLELGHEVVIFEKCPDVGGVWSKTRRYPGLATQNTKDTYCLSDLPMPSHYPAWPAGEQVQAYLEAYVAKHDLQKVIKTSNEVVEMVRSDEANWLVKTSDGQTTKADHVVVCNGIFSEGYVPDYPGKAEFEAEGGQVLHTSQVNADLSRLAGKKVAVVGYGKSSCDVAFAISKVASSTTVIARRLIWKLPRKIRGLTYKFLLLTRLGEALFEYIKPSSSVERFLHGAGKGLRNSVVDTLEWVVKGQLKLERLGLVPEGSFETIARSTISLSTEGFYDAVQRGQIAVKRDSKIDKLVAGKGVLLDDGSLVEADVVICGTGFRQDPPPFLPEKIRNTLTDEAGNWLLYRHIKPIFVDDVTFNGFNSSLFCPTSSEAGALWIAAYLARGNSMLPETREEQMRETREKLDWLEERSKGKHAHGTNLVPFSLHSIDDTLQDVGVDLSRWQRFKQWLLPVDPTAYKGLVGQLRKKLDQEGSLAN</sequence>
<dbReference type="STRING" id="215250.A0A316YLH3"/>
<dbReference type="PROSITE" id="PS00463">
    <property type="entry name" value="ZN2_CY6_FUNGAL_1"/>
    <property type="match status" value="1"/>
</dbReference>
<dbReference type="SMART" id="SM00066">
    <property type="entry name" value="GAL4"/>
    <property type="match status" value="1"/>
</dbReference>
<dbReference type="PANTHER" id="PTHR31001">
    <property type="entry name" value="UNCHARACTERIZED TRANSCRIPTIONAL REGULATORY PROTEIN"/>
    <property type="match status" value="1"/>
</dbReference>
<dbReference type="GO" id="GO:0008270">
    <property type="term" value="F:zinc ion binding"/>
    <property type="evidence" value="ECO:0007669"/>
    <property type="project" value="InterPro"/>
</dbReference>
<dbReference type="InterPro" id="IPR007219">
    <property type="entry name" value="XnlR_reg_dom"/>
</dbReference>
<dbReference type="GO" id="GO:0050660">
    <property type="term" value="F:flavin adenine dinucleotide binding"/>
    <property type="evidence" value="ECO:0007669"/>
    <property type="project" value="InterPro"/>
</dbReference>
<dbReference type="Pfam" id="PF00172">
    <property type="entry name" value="Zn_clus"/>
    <property type="match status" value="1"/>
</dbReference>
<dbReference type="OrthoDB" id="2915840at2759"/>
<keyword evidence="4" id="KW-0274">FAD</keyword>
<evidence type="ECO:0000256" key="3">
    <source>
        <dbReference type="ARBA" id="ARBA00022723"/>
    </source>
</evidence>
<dbReference type="Gene3D" id="3.50.50.60">
    <property type="entry name" value="FAD/NAD(P)-binding domain"/>
    <property type="match status" value="1"/>
</dbReference>
<evidence type="ECO:0000256" key="4">
    <source>
        <dbReference type="ARBA" id="ARBA00022827"/>
    </source>
</evidence>
<dbReference type="SUPFAM" id="SSF57701">
    <property type="entry name" value="Zn2/Cys6 DNA-binding domain"/>
    <property type="match status" value="1"/>
</dbReference>
<dbReference type="Pfam" id="PF00743">
    <property type="entry name" value="FMO-like"/>
    <property type="match status" value="1"/>
</dbReference>
<dbReference type="InterPro" id="IPR020946">
    <property type="entry name" value="Flavin_mOase-like"/>
</dbReference>
<dbReference type="Gene3D" id="4.10.240.10">
    <property type="entry name" value="Zn(2)-C6 fungal-type DNA-binding domain"/>
    <property type="match status" value="1"/>
</dbReference>
<organism evidence="9 10">
    <name type="scientific">Acaromyces ingoldii</name>
    <dbReference type="NCBI Taxonomy" id="215250"/>
    <lineage>
        <taxon>Eukaryota</taxon>
        <taxon>Fungi</taxon>
        <taxon>Dikarya</taxon>
        <taxon>Basidiomycota</taxon>
        <taxon>Ustilaginomycotina</taxon>
        <taxon>Exobasidiomycetes</taxon>
        <taxon>Exobasidiales</taxon>
        <taxon>Cryptobasidiaceae</taxon>
        <taxon>Acaromyces</taxon>
    </lineage>
</organism>
<dbReference type="SUPFAM" id="SSF51905">
    <property type="entry name" value="FAD/NAD(P)-binding domain"/>
    <property type="match status" value="2"/>
</dbReference>
<keyword evidence="5" id="KW-0560">Oxidoreductase</keyword>
<name>A0A316YLH3_9BASI</name>
<reference evidence="9 10" key="1">
    <citation type="journal article" date="2018" name="Mol. Biol. Evol.">
        <title>Broad Genomic Sampling Reveals a Smut Pathogenic Ancestry of the Fungal Clade Ustilaginomycotina.</title>
        <authorList>
            <person name="Kijpornyongpan T."/>
            <person name="Mondo S.J."/>
            <person name="Barry K."/>
            <person name="Sandor L."/>
            <person name="Lee J."/>
            <person name="Lipzen A."/>
            <person name="Pangilinan J."/>
            <person name="LaButti K."/>
            <person name="Hainaut M."/>
            <person name="Henrissat B."/>
            <person name="Grigoriev I.V."/>
            <person name="Spatafora J.W."/>
            <person name="Aime M.C."/>
        </authorList>
    </citation>
    <scope>NUCLEOTIDE SEQUENCE [LARGE SCALE GENOMIC DNA]</scope>
    <source>
        <strain evidence="9 10">MCA 4198</strain>
    </source>
</reference>
<dbReference type="CDD" id="cd00067">
    <property type="entry name" value="GAL4"/>
    <property type="match status" value="1"/>
</dbReference>
<dbReference type="SUPFAM" id="SSF51735">
    <property type="entry name" value="NAD(P)-binding Rossmann-fold domains"/>
    <property type="match status" value="1"/>
</dbReference>
<dbReference type="PANTHER" id="PTHR31001:SF76">
    <property type="entry name" value="ZN(2)-C6 FUNGAL-TYPE DOMAIN-CONTAINING PROTEIN"/>
    <property type="match status" value="1"/>
</dbReference>
<feature type="region of interest" description="Disordered" evidence="7">
    <location>
        <begin position="121"/>
        <end position="158"/>
    </location>
</feature>
<dbReference type="Proteomes" id="UP000245768">
    <property type="component" value="Unassembled WGS sequence"/>
</dbReference>
<dbReference type="InterPro" id="IPR001138">
    <property type="entry name" value="Zn2Cys6_DnaBD"/>
</dbReference>
<feature type="compositionally biased region" description="Acidic residues" evidence="7">
    <location>
        <begin position="706"/>
        <end position="724"/>
    </location>
</feature>
<dbReference type="GO" id="GO:0000981">
    <property type="term" value="F:DNA-binding transcription factor activity, RNA polymerase II-specific"/>
    <property type="evidence" value="ECO:0007669"/>
    <property type="project" value="InterPro"/>
</dbReference>
<evidence type="ECO:0000256" key="2">
    <source>
        <dbReference type="ARBA" id="ARBA00022630"/>
    </source>
</evidence>
<dbReference type="InterPro" id="IPR036864">
    <property type="entry name" value="Zn2-C6_fun-type_DNA-bd_sf"/>
</dbReference>
<keyword evidence="2" id="KW-0285">Flavoprotein</keyword>
<dbReference type="EMBL" id="KZ819637">
    <property type="protein sequence ID" value="PWN88913.1"/>
    <property type="molecule type" value="Genomic_DNA"/>
</dbReference>
<feature type="region of interest" description="Disordered" evidence="7">
    <location>
        <begin position="203"/>
        <end position="244"/>
    </location>
</feature>
<feature type="region of interest" description="Disordered" evidence="7">
    <location>
        <begin position="704"/>
        <end position="732"/>
    </location>
</feature>
<dbReference type="GO" id="GO:0005634">
    <property type="term" value="C:nucleus"/>
    <property type="evidence" value="ECO:0007669"/>
    <property type="project" value="UniProtKB-SubCell"/>
</dbReference>